<reference evidence="2" key="2">
    <citation type="submission" date="2025-08" db="UniProtKB">
        <authorList>
            <consortium name="Ensembl"/>
        </authorList>
    </citation>
    <scope>IDENTIFICATION</scope>
</reference>
<reference evidence="2" key="1">
    <citation type="submission" date="2023-05" db="EMBL/GenBank/DDBJ databases">
        <title>High-quality long-read genome of Scophthalmus maximus.</title>
        <authorList>
            <person name="Lien S."/>
            <person name="Martinez P."/>
        </authorList>
    </citation>
    <scope>NUCLEOTIDE SEQUENCE [LARGE SCALE GENOMIC DNA]</scope>
</reference>
<accession>A0A8D3B861</accession>
<evidence type="ECO:0000256" key="1">
    <source>
        <dbReference type="SAM" id="MobiDB-lite"/>
    </source>
</evidence>
<dbReference type="Proteomes" id="UP000694558">
    <property type="component" value="Chromosome 7"/>
</dbReference>
<organism evidence="2 3">
    <name type="scientific">Scophthalmus maximus</name>
    <name type="common">Turbot</name>
    <name type="synonym">Psetta maxima</name>
    <dbReference type="NCBI Taxonomy" id="52904"/>
    <lineage>
        <taxon>Eukaryota</taxon>
        <taxon>Metazoa</taxon>
        <taxon>Chordata</taxon>
        <taxon>Craniata</taxon>
        <taxon>Vertebrata</taxon>
        <taxon>Euteleostomi</taxon>
        <taxon>Actinopterygii</taxon>
        <taxon>Neopterygii</taxon>
        <taxon>Teleostei</taxon>
        <taxon>Neoteleostei</taxon>
        <taxon>Acanthomorphata</taxon>
        <taxon>Carangaria</taxon>
        <taxon>Pleuronectiformes</taxon>
        <taxon>Pleuronectoidei</taxon>
        <taxon>Scophthalmidae</taxon>
        <taxon>Scophthalmus</taxon>
    </lineage>
</organism>
<dbReference type="Ensembl" id="ENSSMAT00000030411.2">
    <property type="protein sequence ID" value="ENSSMAP00000030041.2"/>
    <property type="gene ID" value="ENSSMAG00000018425.2"/>
</dbReference>
<feature type="compositionally biased region" description="Basic and acidic residues" evidence="1">
    <location>
        <begin position="30"/>
        <end position="40"/>
    </location>
</feature>
<protein>
    <submittedName>
        <fullName evidence="2">Uncharacterized protein</fullName>
    </submittedName>
</protein>
<sequence length="48" mass="5496">MRLQETLIGDVETFCCYLRHQACIPSPCRGSDRGKKDLLKKNSNQKLT</sequence>
<proteinExistence type="predicted"/>
<dbReference type="AlphaFoldDB" id="A0A8D3B861"/>
<name>A0A8D3B861_SCOMX</name>
<evidence type="ECO:0000313" key="2">
    <source>
        <dbReference type="Ensembl" id="ENSSMAP00000030041.2"/>
    </source>
</evidence>
<feature type="region of interest" description="Disordered" evidence="1">
    <location>
        <begin position="28"/>
        <end position="48"/>
    </location>
</feature>
<evidence type="ECO:0000313" key="3">
    <source>
        <dbReference type="Proteomes" id="UP000694558"/>
    </source>
</evidence>